<protein>
    <submittedName>
        <fullName evidence="1">Uncharacterized protein</fullName>
    </submittedName>
</protein>
<reference evidence="1" key="1">
    <citation type="submission" date="2019-08" db="EMBL/GenBank/DDBJ databases">
        <authorList>
            <person name="Kucharzyk K."/>
            <person name="Murdoch R.W."/>
            <person name="Higgins S."/>
            <person name="Loffler F."/>
        </authorList>
    </citation>
    <scope>NUCLEOTIDE SEQUENCE</scope>
</reference>
<sequence length="201" mass="23061">MNDDGKRDQNDKYGYVYEPFNNYALFYSLGQSITKKNKDDIPELSIYSPASVDVFEIIRGISDDKVNYYINWSTGCTSIIKDNRALMTSTTLYTIRANYKTWEQDFGILPMPKLTEDQPYVDVVSTATSGSLYSIPVSNNNLELTGYALESFCRQSKNTLRVAYYDLAITHRTMRDVESAEMMDIILANRYTTINDFLNNN</sequence>
<dbReference type="EMBL" id="VSSQ01037463">
    <property type="protein sequence ID" value="MPM90159.1"/>
    <property type="molecule type" value="Genomic_DNA"/>
</dbReference>
<name>A0A645DLI6_9ZZZZ</name>
<comment type="caution">
    <text evidence="1">The sequence shown here is derived from an EMBL/GenBank/DDBJ whole genome shotgun (WGS) entry which is preliminary data.</text>
</comment>
<dbReference type="Gene3D" id="3.40.190.10">
    <property type="entry name" value="Periplasmic binding protein-like II"/>
    <property type="match status" value="1"/>
</dbReference>
<dbReference type="AlphaFoldDB" id="A0A645DLI6"/>
<gene>
    <name evidence="1" type="ORF">SDC9_137276</name>
</gene>
<organism evidence="1">
    <name type="scientific">bioreactor metagenome</name>
    <dbReference type="NCBI Taxonomy" id="1076179"/>
    <lineage>
        <taxon>unclassified sequences</taxon>
        <taxon>metagenomes</taxon>
        <taxon>ecological metagenomes</taxon>
    </lineage>
</organism>
<accession>A0A645DLI6</accession>
<dbReference type="SUPFAM" id="SSF53850">
    <property type="entry name" value="Periplasmic binding protein-like II"/>
    <property type="match status" value="1"/>
</dbReference>
<proteinExistence type="predicted"/>
<evidence type="ECO:0000313" key="1">
    <source>
        <dbReference type="EMBL" id="MPM90159.1"/>
    </source>
</evidence>